<evidence type="ECO:0000256" key="1">
    <source>
        <dbReference type="SAM" id="MobiDB-lite"/>
    </source>
</evidence>
<feature type="region of interest" description="Disordered" evidence="1">
    <location>
        <begin position="1"/>
        <end position="34"/>
    </location>
</feature>
<dbReference type="KEGG" id="cce:Ccel_3422"/>
<accession>B8I1S5</accession>
<dbReference type="AlphaFoldDB" id="B8I1S5"/>
<sequence length="34" mass="3534">MGDKGSTKKAPKMSKKEARAAKIAARGNKGSENS</sequence>
<name>B8I1S5_RUMCH</name>
<evidence type="ECO:0000313" key="2">
    <source>
        <dbReference type="EMBL" id="ACL77710.1"/>
    </source>
</evidence>
<dbReference type="EMBL" id="CP001348">
    <property type="protein sequence ID" value="ACL77710.1"/>
    <property type="molecule type" value="Genomic_DNA"/>
</dbReference>
<evidence type="ECO:0000313" key="3">
    <source>
        <dbReference type="Proteomes" id="UP000001349"/>
    </source>
</evidence>
<reference evidence="2 3" key="1">
    <citation type="submission" date="2009-01" db="EMBL/GenBank/DDBJ databases">
        <title>Complete sequence of Clostridium cellulolyticum H10.</title>
        <authorList>
            <consortium name="US DOE Joint Genome Institute"/>
            <person name="Lucas S."/>
            <person name="Copeland A."/>
            <person name="Lapidus A."/>
            <person name="Glavina del Rio T."/>
            <person name="Dalin E."/>
            <person name="Tice H."/>
            <person name="Bruce D."/>
            <person name="Goodwin L."/>
            <person name="Pitluck S."/>
            <person name="Chertkov O."/>
            <person name="Saunders E."/>
            <person name="Brettin T."/>
            <person name="Detter J.C."/>
            <person name="Han C."/>
            <person name="Larimer F."/>
            <person name="Land M."/>
            <person name="Hauser L."/>
            <person name="Kyrpides N."/>
            <person name="Ivanova N."/>
            <person name="Zhou J."/>
            <person name="Richardson P."/>
        </authorList>
    </citation>
    <scope>NUCLEOTIDE SEQUENCE [LARGE SCALE GENOMIC DNA]</scope>
    <source>
        <strain evidence="3">ATCC 35319 / DSM 5812 / JCM 6584 / H10</strain>
    </source>
</reference>
<dbReference type="Proteomes" id="UP000001349">
    <property type="component" value="Chromosome"/>
</dbReference>
<dbReference type="eggNOG" id="ENOG5030QHN">
    <property type="taxonomic scope" value="Bacteria"/>
</dbReference>
<keyword evidence="3" id="KW-1185">Reference proteome</keyword>
<proteinExistence type="predicted"/>
<organism evidence="2 3">
    <name type="scientific">Ruminiclostridium cellulolyticum (strain ATCC 35319 / DSM 5812 / JCM 6584 / H10)</name>
    <name type="common">Clostridium cellulolyticum</name>
    <dbReference type="NCBI Taxonomy" id="394503"/>
    <lineage>
        <taxon>Bacteria</taxon>
        <taxon>Bacillati</taxon>
        <taxon>Bacillota</taxon>
        <taxon>Clostridia</taxon>
        <taxon>Eubacteriales</taxon>
        <taxon>Oscillospiraceae</taxon>
        <taxon>Ruminiclostridium</taxon>
    </lineage>
</organism>
<protein>
    <submittedName>
        <fullName evidence="2">Uncharacterized protein</fullName>
    </submittedName>
</protein>
<gene>
    <name evidence="2" type="ordered locus">Ccel_3422</name>
</gene>
<dbReference type="HOGENOM" id="CLU_3373129_0_0_9"/>